<accession>A0ACA9N516</accession>
<keyword evidence="2" id="KW-1185">Reference proteome</keyword>
<name>A0ACA9N516_9GLOM</name>
<dbReference type="Proteomes" id="UP000789366">
    <property type="component" value="Unassembled WGS sequence"/>
</dbReference>
<comment type="caution">
    <text evidence="1">The sequence shown here is derived from an EMBL/GenBank/DDBJ whole genome shotgun (WGS) entry which is preliminary data.</text>
</comment>
<sequence length="64" mass="7815">MYELDKLSEEEYKKSENENYQTTEDFYFMNNPWSDVEFLNETEILLITNPITSKDMDQKPKMHK</sequence>
<protein>
    <submittedName>
        <fullName evidence="1">14803_t:CDS:1</fullName>
    </submittedName>
</protein>
<proteinExistence type="predicted"/>
<organism evidence="1 2">
    <name type="scientific">Cetraspora pellucida</name>
    <dbReference type="NCBI Taxonomy" id="1433469"/>
    <lineage>
        <taxon>Eukaryota</taxon>
        <taxon>Fungi</taxon>
        <taxon>Fungi incertae sedis</taxon>
        <taxon>Mucoromycota</taxon>
        <taxon>Glomeromycotina</taxon>
        <taxon>Glomeromycetes</taxon>
        <taxon>Diversisporales</taxon>
        <taxon>Gigasporaceae</taxon>
        <taxon>Cetraspora</taxon>
    </lineage>
</organism>
<gene>
    <name evidence="1" type="ORF">SPELUC_LOCUS8271</name>
</gene>
<feature type="non-terminal residue" evidence="1">
    <location>
        <position position="64"/>
    </location>
</feature>
<reference evidence="1" key="1">
    <citation type="submission" date="2021-06" db="EMBL/GenBank/DDBJ databases">
        <authorList>
            <person name="Kallberg Y."/>
            <person name="Tangrot J."/>
            <person name="Rosling A."/>
        </authorList>
    </citation>
    <scope>NUCLEOTIDE SEQUENCE</scope>
    <source>
        <strain evidence="1">28 12/20/2015</strain>
    </source>
</reference>
<evidence type="ECO:0000313" key="2">
    <source>
        <dbReference type="Proteomes" id="UP000789366"/>
    </source>
</evidence>
<evidence type="ECO:0000313" key="1">
    <source>
        <dbReference type="EMBL" id="CAG8632399.1"/>
    </source>
</evidence>
<dbReference type="EMBL" id="CAJVPW010012116">
    <property type="protein sequence ID" value="CAG8632399.1"/>
    <property type="molecule type" value="Genomic_DNA"/>
</dbReference>